<gene>
    <name evidence="2" type="ORF">F5891DRAFT_1189576</name>
</gene>
<evidence type="ECO:0000256" key="1">
    <source>
        <dbReference type="SAM" id="MobiDB-lite"/>
    </source>
</evidence>
<reference evidence="2" key="1">
    <citation type="journal article" date="2020" name="New Phytol.">
        <title>Comparative genomics reveals dynamic genome evolution in host specialist ectomycorrhizal fungi.</title>
        <authorList>
            <person name="Lofgren L.A."/>
            <person name="Nguyen N.H."/>
            <person name="Vilgalys R."/>
            <person name="Ruytinx J."/>
            <person name="Liao H.L."/>
            <person name="Branco S."/>
            <person name="Kuo A."/>
            <person name="LaButti K."/>
            <person name="Lipzen A."/>
            <person name="Andreopoulos W."/>
            <person name="Pangilinan J."/>
            <person name="Riley R."/>
            <person name="Hundley H."/>
            <person name="Na H."/>
            <person name="Barry K."/>
            <person name="Grigoriev I.V."/>
            <person name="Stajich J.E."/>
            <person name="Kennedy P.G."/>
        </authorList>
    </citation>
    <scope>NUCLEOTIDE SEQUENCE</scope>
    <source>
        <strain evidence="2">FC203</strain>
    </source>
</reference>
<dbReference type="AlphaFoldDB" id="A0AAD4E493"/>
<proteinExistence type="predicted"/>
<accession>A0AAD4E493</accession>
<organism evidence="2 3">
    <name type="scientific">Suillus fuscotomentosus</name>
    <dbReference type="NCBI Taxonomy" id="1912939"/>
    <lineage>
        <taxon>Eukaryota</taxon>
        <taxon>Fungi</taxon>
        <taxon>Dikarya</taxon>
        <taxon>Basidiomycota</taxon>
        <taxon>Agaricomycotina</taxon>
        <taxon>Agaricomycetes</taxon>
        <taxon>Agaricomycetidae</taxon>
        <taxon>Boletales</taxon>
        <taxon>Suillineae</taxon>
        <taxon>Suillaceae</taxon>
        <taxon>Suillus</taxon>
    </lineage>
</organism>
<name>A0AAD4E493_9AGAM</name>
<keyword evidence="3" id="KW-1185">Reference proteome</keyword>
<dbReference type="GeneID" id="64661487"/>
<evidence type="ECO:0000313" key="2">
    <source>
        <dbReference type="EMBL" id="KAG1899453.1"/>
    </source>
</evidence>
<feature type="region of interest" description="Disordered" evidence="1">
    <location>
        <begin position="13"/>
        <end position="41"/>
    </location>
</feature>
<comment type="caution">
    <text evidence="2">The sequence shown here is derived from an EMBL/GenBank/DDBJ whole genome shotgun (WGS) entry which is preliminary data.</text>
</comment>
<dbReference type="Proteomes" id="UP001195769">
    <property type="component" value="Unassembled WGS sequence"/>
</dbReference>
<evidence type="ECO:0000313" key="3">
    <source>
        <dbReference type="Proteomes" id="UP001195769"/>
    </source>
</evidence>
<dbReference type="EMBL" id="JABBWK010000032">
    <property type="protein sequence ID" value="KAG1899453.1"/>
    <property type="molecule type" value="Genomic_DNA"/>
</dbReference>
<protein>
    <submittedName>
        <fullName evidence="2">Uncharacterized protein</fullName>
    </submittedName>
</protein>
<sequence>MIATPSLGILPQIVSPQLKPPDTKRHQNFRPGRHKRESRSTRLAAIHGSIERTHSKQQEHATAINDLEQLHDDLLADQTALVDGWAAAMSQVGLPSMLSPSLLLDQKTPDPGNSIEIIQDRHLHTQCYSRGPLRPNPEDLQRSPSLSPTTWSFMLARLKATTDRAQNMSSRRPLMPAVFDVGRPLRPIPIQPQPQQRNRLLLVSEHLELKATARGSHLHLSQVSSLVFAIM</sequence>
<dbReference type="RefSeq" id="XP_041225029.1">
    <property type="nucleotide sequence ID" value="XM_041367189.1"/>
</dbReference>
<feature type="compositionally biased region" description="Basic residues" evidence="1">
    <location>
        <begin position="26"/>
        <end position="37"/>
    </location>
</feature>